<keyword evidence="1" id="KW-0547">Nucleotide-binding</keyword>
<organism evidence="7 8">
    <name type="scientific">Planktothrix mougeotii LEGE 06226</name>
    <dbReference type="NCBI Taxonomy" id="1828728"/>
    <lineage>
        <taxon>Bacteria</taxon>
        <taxon>Bacillati</taxon>
        <taxon>Cyanobacteriota</taxon>
        <taxon>Cyanophyceae</taxon>
        <taxon>Oscillatoriophycideae</taxon>
        <taxon>Oscillatoriales</taxon>
        <taxon>Microcoleaceae</taxon>
        <taxon>Planktothrix</taxon>
    </lineage>
</organism>
<dbReference type="InterPro" id="IPR000212">
    <property type="entry name" value="DNA_helicase_UvrD/REP"/>
</dbReference>
<comment type="caution">
    <text evidence="7">The sequence shown here is derived from an EMBL/GenBank/DDBJ whole genome shotgun (WGS) entry which is preliminary data.</text>
</comment>
<dbReference type="InterPro" id="IPR027417">
    <property type="entry name" value="P-loop_NTPase"/>
</dbReference>
<evidence type="ECO:0000256" key="4">
    <source>
        <dbReference type="ARBA" id="ARBA00022840"/>
    </source>
</evidence>
<evidence type="ECO:0000256" key="1">
    <source>
        <dbReference type="ARBA" id="ARBA00022741"/>
    </source>
</evidence>
<evidence type="ECO:0000256" key="2">
    <source>
        <dbReference type="ARBA" id="ARBA00022801"/>
    </source>
</evidence>
<name>A0ABR9UB96_9CYAN</name>
<feature type="domain" description="NERD" evidence="6">
    <location>
        <begin position="13"/>
        <end position="115"/>
    </location>
</feature>
<dbReference type="PANTHER" id="PTHR11070:SF45">
    <property type="entry name" value="DNA 3'-5' HELICASE"/>
    <property type="match status" value="1"/>
</dbReference>
<evidence type="ECO:0000313" key="8">
    <source>
        <dbReference type="Proteomes" id="UP000640725"/>
    </source>
</evidence>
<keyword evidence="3" id="KW-0347">Helicase</keyword>
<reference evidence="7 8" key="1">
    <citation type="submission" date="2020-10" db="EMBL/GenBank/DDBJ databases">
        <authorList>
            <person name="Castelo-Branco R."/>
            <person name="Eusebio N."/>
            <person name="Adriana R."/>
            <person name="Vieira A."/>
            <person name="Brugerolle De Fraissinette N."/>
            <person name="Rezende De Castro R."/>
            <person name="Schneider M.P."/>
            <person name="Vasconcelos V."/>
            <person name="Leao P.N."/>
        </authorList>
    </citation>
    <scope>NUCLEOTIDE SEQUENCE [LARGE SCALE GENOMIC DNA]</scope>
    <source>
        <strain evidence="7 8">LEGE 06226</strain>
    </source>
</reference>
<sequence>MAIIIPSSIPAKASQGEKRLFDILAEKLPENFYIRYEPAINNKRYPDFIILSPDFGLLVIEVKGWYPNNILEFNSDRFKIKSEQEDYTAEQNHKSPLRQARDYAILLLNDLQKSRILTQPVGDYQGKLAFPIGWGVLMSNITDEQANKIDLNSVLPFDQVAYRNELLDWEKADFTGENLLNRFRQMFAVTFPFPALTPDQISTIKGIISPEFVIRTEPANINSVPPQFPLIPSDIILQTLDARQETLARSIGEGHRIFFGVAGSGKTLLLIARAKMLIKENPNAKILVLCFNVSLAAYLRSILHEDVNHPQYQKIQVNNFDRWAKFILGKLPAKVEGNRDEYTAKLVLDKLESYSSEQKWDAILIDEAHTFVPSWFKCCIKALKDSENGDLMIVADGGQNLYKRSDFKWKDVGIKAQGRTISKKFDLDKNYRNTQEVMTAAWWLLNEARDKHELLEDDEITFPIVQPSAALRCGSRPQIYVTSTPEKQIETVIKTVQELIKKGFAKTEIAIFYKQVNQPYLSRLIYQLNQLGIETYWITENDKTKANYRQSQPGVRMITCLSSLGLEFKNVLILWLEQFDDCIKRTPDSLRKTKELYVAMTRTQENLFIFSSQQAKLLPKLKESHHFDLMISE</sequence>
<feature type="domain" description="UvrD-like helicase ATP-binding" evidence="5">
    <location>
        <begin position="247"/>
        <end position="336"/>
    </location>
</feature>
<dbReference type="InterPro" id="IPR011528">
    <property type="entry name" value="NERD"/>
</dbReference>
<dbReference type="PANTHER" id="PTHR11070">
    <property type="entry name" value="UVRD / RECB / PCRA DNA HELICASE FAMILY MEMBER"/>
    <property type="match status" value="1"/>
</dbReference>
<dbReference type="SUPFAM" id="SSF52540">
    <property type="entry name" value="P-loop containing nucleoside triphosphate hydrolases"/>
    <property type="match status" value="1"/>
</dbReference>
<keyword evidence="8" id="KW-1185">Reference proteome</keyword>
<evidence type="ECO:0000259" key="6">
    <source>
        <dbReference type="Pfam" id="PF08378"/>
    </source>
</evidence>
<accession>A0ABR9UB96</accession>
<dbReference type="InterPro" id="IPR014016">
    <property type="entry name" value="UvrD-like_ATP-bd"/>
</dbReference>
<evidence type="ECO:0000259" key="5">
    <source>
        <dbReference type="Pfam" id="PF00580"/>
    </source>
</evidence>
<dbReference type="RefSeq" id="WP_193869269.1">
    <property type="nucleotide sequence ID" value="NZ_JADEWU010000019.1"/>
</dbReference>
<dbReference type="Proteomes" id="UP000640725">
    <property type="component" value="Unassembled WGS sequence"/>
</dbReference>
<dbReference type="Pfam" id="PF00580">
    <property type="entry name" value="UvrD-helicase"/>
    <property type="match status" value="1"/>
</dbReference>
<keyword evidence="2" id="KW-0378">Hydrolase</keyword>
<evidence type="ECO:0000256" key="3">
    <source>
        <dbReference type="ARBA" id="ARBA00022806"/>
    </source>
</evidence>
<dbReference type="Gene3D" id="3.40.50.300">
    <property type="entry name" value="P-loop containing nucleotide triphosphate hydrolases"/>
    <property type="match status" value="2"/>
</dbReference>
<protein>
    <submittedName>
        <fullName evidence="7">NERD domain-containing protein</fullName>
    </submittedName>
</protein>
<proteinExistence type="predicted"/>
<evidence type="ECO:0000313" key="7">
    <source>
        <dbReference type="EMBL" id="MBE9143730.1"/>
    </source>
</evidence>
<keyword evidence="4" id="KW-0067">ATP-binding</keyword>
<gene>
    <name evidence="7" type="ORF">IQ236_10880</name>
</gene>
<dbReference type="EMBL" id="JADEWU010000019">
    <property type="protein sequence ID" value="MBE9143730.1"/>
    <property type="molecule type" value="Genomic_DNA"/>
</dbReference>
<dbReference type="Pfam" id="PF08378">
    <property type="entry name" value="NERD"/>
    <property type="match status" value="1"/>
</dbReference>